<accession>A0A2P6NHT7</accession>
<protein>
    <submittedName>
        <fullName evidence="1">Uncharacterized protein</fullName>
    </submittedName>
</protein>
<evidence type="ECO:0000313" key="2">
    <source>
        <dbReference type="Proteomes" id="UP000241769"/>
    </source>
</evidence>
<gene>
    <name evidence="1" type="ORF">PROFUN_04399</name>
</gene>
<name>A0A2P6NHT7_9EUKA</name>
<sequence length="75" mass="8762">MSDRVSKTDTYRTRTCAPEGSRFLVYRHNQLGQVAEPPVCKLQAKSAHSDYTEYLRLCRGVGRFWRETVVVRLDR</sequence>
<reference evidence="1 2" key="1">
    <citation type="journal article" date="2018" name="Genome Biol. Evol.">
        <title>Multiple Roots of Fruiting Body Formation in Amoebozoa.</title>
        <authorList>
            <person name="Hillmann F."/>
            <person name="Forbes G."/>
            <person name="Novohradska S."/>
            <person name="Ferling I."/>
            <person name="Riege K."/>
            <person name="Groth M."/>
            <person name="Westermann M."/>
            <person name="Marz M."/>
            <person name="Spaller T."/>
            <person name="Winckler T."/>
            <person name="Schaap P."/>
            <person name="Glockner G."/>
        </authorList>
    </citation>
    <scope>NUCLEOTIDE SEQUENCE [LARGE SCALE GENOMIC DNA]</scope>
    <source>
        <strain evidence="1 2">Jena</strain>
    </source>
</reference>
<dbReference type="EMBL" id="MDYQ01000081">
    <property type="protein sequence ID" value="PRP83525.1"/>
    <property type="molecule type" value="Genomic_DNA"/>
</dbReference>
<keyword evidence="2" id="KW-1185">Reference proteome</keyword>
<evidence type="ECO:0000313" key="1">
    <source>
        <dbReference type="EMBL" id="PRP83525.1"/>
    </source>
</evidence>
<comment type="caution">
    <text evidence="1">The sequence shown here is derived from an EMBL/GenBank/DDBJ whole genome shotgun (WGS) entry which is preliminary data.</text>
</comment>
<proteinExistence type="predicted"/>
<organism evidence="1 2">
    <name type="scientific">Planoprotostelium fungivorum</name>
    <dbReference type="NCBI Taxonomy" id="1890364"/>
    <lineage>
        <taxon>Eukaryota</taxon>
        <taxon>Amoebozoa</taxon>
        <taxon>Evosea</taxon>
        <taxon>Variosea</taxon>
        <taxon>Cavosteliida</taxon>
        <taxon>Cavosteliaceae</taxon>
        <taxon>Planoprotostelium</taxon>
    </lineage>
</organism>
<dbReference type="InParanoid" id="A0A2P6NHT7"/>
<dbReference type="AlphaFoldDB" id="A0A2P6NHT7"/>
<dbReference type="Proteomes" id="UP000241769">
    <property type="component" value="Unassembled WGS sequence"/>
</dbReference>